<dbReference type="Pfam" id="PF08282">
    <property type="entry name" value="Hydrolase_3"/>
    <property type="match status" value="1"/>
</dbReference>
<proteinExistence type="predicted"/>
<dbReference type="Gene3D" id="3.30.980.20">
    <property type="entry name" value="Putative mannosyl-3-phosphoglycerate phosphatase, domain 2"/>
    <property type="match status" value="1"/>
</dbReference>
<keyword evidence="3" id="KW-0460">Magnesium</keyword>
<evidence type="ECO:0000256" key="1">
    <source>
        <dbReference type="ARBA" id="ARBA00022723"/>
    </source>
</evidence>
<dbReference type="PROSITE" id="PS01228">
    <property type="entry name" value="COF_1"/>
    <property type="match status" value="1"/>
</dbReference>
<keyword evidence="5" id="KW-1185">Reference proteome</keyword>
<dbReference type="Gene3D" id="3.40.50.1000">
    <property type="entry name" value="HAD superfamily/HAD-like"/>
    <property type="match status" value="1"/>
</dbReference>
<dbReference type="InterPro" id="IPR006381">
    <property type="entry name" value="HAD-SF-IIB-MPGP"/>
</dbReference>
<comment type="caution">
    <text evidence="4">The sequence shown here is derived from an EMBL/GenBank/DDBJ whole genome shotgun (WGS) entry which is preliminary data.</text>
</comment>
<name>A0ABD4T479_9CYAN</name>
<evidence type="ECO:0000313" key="4">
    <source>
        <dbReference type="EMBL" id="MCM1983522.1"/>
    </source>
</evidence>
<dbReference type="GO" id="GO:0046872">
    <property type="term" value="F:metal ion binding"/>
    <property type="evidence" value="ECO:0007669"/>
    <property type="project" value="UniProtKB-KW"/>
</dbReference>
<keyword evidence="2 4" id="KW-0378">Hydrolase</keyword>
<dbReference type="SFLD" id="SFLDG01142">
    <property type="entry name" value="C2.B.2:_Mannosyl-3-phosphoglyc"/>
    <property type="match status" value="1"/>
</dbReference>
<evidence type="ECO:0000256" key="3">
    <source>
        <dbReference type="ARBA" id="ARBA00022842"/>
    </source>
</evidence>
<keyword evidence="1" id="KW-0479">Metal-binding</keyword>
<dbReference type="Proteomes" id="UP000031561">
    <property type="component" value="Unassembled WGS sequence"/>
</dbReference>
<accession>A0ABD4T479</accession>
<gene>
    <name evidence="4" type="ORF">QQ91_0011910</name>
</gene>
<reference evidence="4 5" key="1">
    <citation type="journal article" date="2015" name="Genome Announc.">
        <title>Draft Genome Sequence of Filamentous Marine Cyanobacterium Lyngbya confervoides Strain BDU141951.</title>
        <authorList>
            <person name="Chandrababunaidu M.M."/>
            <person name="Sen D."/>
            <person name="Tripathy S."/>
        </authorList>
    </citation>
    <scope>NUCLEOTIDE SEQUENCE [LARGE SCALE GENOMIC DNA]</scope>
    <source>
        <strain evidence="4 5">BDU141951</strain>
    </source>
</reference>
<dbReference type="AlphaFoldDB" id="A0ABD4T479"/>
<dbReference type="GO" id="GO:0016791">
    <property type="term" value="F:phosphatase activity"/>
    <property type="evidence" value="ECO:0007669"/>
    <property type="project" value="UniProtKB-ARBA"/>
</dbReference>
<dbReference type="PANTHER" id="PTHR10000">
    <property type="entry name" value="PHOSPHOSERINE PHOSPHATASE"/>
    <property type="match status" value="1"/>
</dbReference>
<organism evidence="4 5">
    <name type="scientific">Lyngbya confervoides BDU141951</name>
    <dbReference type="NCBI Taxonomy" id="1574623"/>
    <lineage>
        <taxon>Bacteria</taxon>
        <taxon>Bacillati</taxon>
        <taxon>Cyanobacteriota</taxon>
        <taxon>Cyanophyceae</taxon>
        <taxon>Oscillatoriophycideae</taxon>
        <taxon>Oscillatoriales</taxon>
        <taxon>Microcoleaceae</taxon>
        <taxon>Lyngbya</taxon>
    </lineage>
</organism>
<protein>
    <submittedName>
        <fullName evidence="4">HAD-IIB family hydrolase</fullName>
    </submittedName>
</protein>
<evidence type="ECO:0000313" key="5">
    <source>
        <dbReference type="Proteomes" id="UP000031561"/>
    </source>
</evidence>
<dbReference type="NCBIfam" id="TIGR01486">
    <property type="entry name" value="HAD-SF-IIB-MPGP"/>
    <property type="match status" value="1"/>
</dbReference>
<dbReference type="EMBL" id="JTHE03000063">
    <property type="protein sequence ID" value="MCM1983522.1"/>
    <property type="molecule type" value="Genomic_DNA"/>
</dbReference>
<sequence>MLTSPETILIFTDLDGTLLNAEDYRYDAALPILNRLQQAHIPIIPVTSKTFVEVEQLRDQIGLRDPFVVENGAGIVLELNDSRFSLQPPPLRKTGQLRSYGQISLGASYPQARAGLARISQRLGRVLVGFGDMTLEDLMARTGLSSVQAQQAQQRDFTEPFVTPKDLPAPRLVRAAQQEGFEVVVGDRFSHLIAPGSGKGEAVQILAEAYGRGQSLGHPPTTVGLGNSPNDQSLLEAVHQAIVIPGVQGPHPQLIHPDWTVAPQPGAAGWAQAVEDLIF</sequence>
<dbReference type="SFLD" id="SFLDS00003">
    <property type="entry name" value="Haloacid_Dehalogenase"/>
    <property type="match status" value="1"/>
</dbReference>
<dbReference type="PANTHER" id="PTHR10000:SF8">
    <property type="entry name" value="HAD SUPERFAMILY HYDROLASE-LIKE, TYPE 3"/>
    <property type="match status" value="1"/>
</dbReference>
<dbReference type="RefSeq" id="WP_166282315.1">
    <property type="nucleotide sequence ID" value="NZ_JTHE03000063.1"/>
</dbReference>
<dbReference type="SUPFAM" id="SSF56784">
    <property type="entry name" value="HAD-like"/>
    <property type="match status" value="1"/>
</dbReference>
<evidence type="ECO:0000256" key="2">
    <source>
        <dbReference type="ARBA" id="ARBA00022801"/>
    </source>
</evidence>
<dbReference type="SFLD" id="SFLDG01140">
    <property type="entry name" value="C2.B:_Phosphomannomutase_and_P"/>
    <property type="match status" value="1"/>
</dbReference>
<dbReference type="InterPro" id="IPR023214">
    <property type="entry name" value="HAD_sf"/>
</dbReference>
<dbReference type="InterPro" id="IPR036412">
    <property type="entry name" value="HAD-like_sf"/>
</dbReference>